<evidence type="ECO:0008006" key="4">
    <source>
        <dbReference type="Google" id="ProtNLM"/>
    </source>
</evidence>
<comment type="caution">
    <text evidence="2">The sequence shown here is derived from an EMBL/GenBank/DDBJ whole genome shotgun (WGS) entry which is preliminary data.</text>
</comment>
<keyword evidence="3" id="KW-1185">Reference proteome</keyword>
<gene>
    <name evidence="2" type="ORF">FHU38_000993</name>
</gene>
<feature type="transmembrane region" description="Helical" evidence="1">
    <location>
        <begin position="12"/>
        <end position="36"/>
    </location>
</feature>
<proteinExistence type="predicted"/>
<keyword evidence="1" id="KW-1133">Transmembrane helix</keyword>
<evidence type="ECO:0000313" key="3">
    <source>
        <dbReference type="Proteomes" id="UP000545493"/>
    </source>
</evidence>
<feature type="transmembrane region" description="Helical" evidence="1">
    <location>
        <begin position="56"/>
        <end position="78"/>
    </location>
</feature>
<sequence>MKSVNRPSRLNRSLLAVVGAVLVAGGGVALSTYFGWSGLFEPTAPLVPGTQQPPTWALYVTAAVAVLVAVACLLWLAAQFTREPRTRTWHLETDPARGHTDIAPGTAVEPLVHDIVSYPGVHTADATLAGNRESPLLSLVVTTEQDADLTAVREQIAAHGLPRLRQALDLSTLPAVLEFRVAGPAGSRVS</sequence>
<keyword evidence="1" id="KW-0812">Transmembrane</keyword>
<dbReference type="RefSeq" id="WP_167166914.1">
    <property type="nucleotide sequence ID" value="NZ_JAAOYM010000001.1"/>
</dbReference>
<name>A0A7X5UN06_9PSEU</name>
<organism evidence="2 3">
    <name type="scientific">Saccharomonospora amisosensis</name>
    <dbReference type="NCBI Taxonomy" id="1128677"/>
    <lineage>
        <taxon>Bacteria</taxon>
        <taxon>Bacillati</taxon>
        <taxon>Actinomycetota</taxon>
        <taxon>Actinomycetes</taxon>
        <taxon>Pseudonocardiales</taxon>
        <taxon>Pseudonocardiaceae</taxon>
        <taxon>Saccharomonospora</taxon>
    </lineage>
</organism>
<protein>
    <recommendedName>
        <fullName evidence="4">Alkaline shock response membrane anchor protein AmaP</fullName>
    </recommendedName>
</protein>
<dbReference type="Proteomes" id="UP000545493">
    <property type="component" value="Unassembled WGS sequence"/>
</dbReference>
<evidence type="ECO:0000313" key="2">
    <source>
        <dbReference type="EMBL" id="NIJ10649.1"/>
    </source>
</evidence>
<accession>A0A7X5UN06</accession>
<reference evidence="2 3" key="1">
    <citation type="submission" date="2020-03" db="EMBL/GenBank/DDBJ databases">
        <title>Sequencing the genomes of 1000 actinobacteria strains.</title>
        <authorList>
            <person name="Klenk H.-P."/>
        </authorList>
    </citation>
    <scope>NUCLEOTIDE SEQUENCE [LARGE SCALE GENOMIC DNA]</scope>
    <source>
        <strain evidence="2 3">DSM 45685</strain>
    </source>
</reference>
<evidence type="ECO:0000256" key="1">
    <source>
        <dbReference type="SAM" id="Phobius"/>
    </source>
</evidence>
<keyword evidence="1" id="KW-0472">Membrane</keyword>
<dbReference type="EMBL" id="JAAOYM010000001">
    <property type="protein sequence ID" value="NIJ10649.1"/>
    <property type="molecule type" value="Genomic_DNA"/>
</dbReference>
<dbReference type="AlphaFoldDB" id="A0A7X5UN06"/>